<dbReference type="PANTHER" id="PTHR12984">
    <property type="entry name" value="SCY1-RELATED S/T PROTEIN KINASE-LIKE"/>
    <property type="match status" value="1"/>
</dbReference>
<feature type="compositionally biased region" description="Basic and acidic residues" evidence="1">
    <location>
        <begin position="890"/>
        <end position="907"/>
    </location>
</feature>
<evidence type="ECO:0000313" key="3">
    <source>
        <dbReference type="Proteomes" id="UP000812966"/>
    </source>
</evidence>
<reference evidence="2" key="1">
    <citation type="submission" date="2020-04" db="EMBL/GenBank/DDBJ databases">
        <title>Analysis of mating type loci in Filobasidium floriforme.</title>
        <authorList>
            <person name="Nowrousian M."/>
        </authorList>
    </citation>
    <scope>NUCLEOTIDE SEQUENCE</scope>
    <source>
        <strain evidence="2">CBS 6242</strain>
    </source>
</reference>
<gene>
    <name evidence="2" type="ORF">FFLO_03998</name>
</gene>
<feature type="compositionally biased region" description="Polar residues" evidence="1">
    <location>
        <begin position="784"/>
        <end position="803"/>
    </location>
</feature>
<name>A0A8K0JL10_9TREE</name>
<dbReference type="Gene3D" id="1.25.10.10">
    <property type="entry name" value="Leucine-rich Repeat Variant"/>
    <property type="match status" value="1"/>
</dbReference>
<dbReference type="PANTHER" id="PTHR12984:SF3">
    <property type="entry name" value="N-TERMINAL KINASE-LIKE PROTEIN"/>
    <property type="match status" value="1"/>
</dbReference>
<feature type="region of interest" description="Disordered" evidence="1">
    <location>
        <begin position="867"/>
        <end position="918"/>
    </location>
</feature>
<evidence type="ECO:0008006" key="4">
    <source>
        <dbReference type="Google" id="ProtNLM"/>
    </source>
</evidence>
<feature type="region of interest" description="Disordered" evidence="1">
    <location>
        <begin position="781"/>
        <end position="847"/>
    </location>
</feature>
<feature type="compositionally biased region" description="Low complexity" evidence="1">
    <location>
        <begin position="599"/>
        <end position="608"/>
    </location>
</feature>
<dbReference type="Gene3D" id="1.10.510.10">
    <property type="entry name" value="Transferase(Phosphotransferase) domain 1"/>
    <property type="match status" value="1"/>
</dbReference>
<proteinExistence type="predicted"/>
<dbReference type="SUPFAM" id="SSF56112">
    <property type="entry name" value="Protein kinase-like (PK-like)"/>
    <property type="match status" value="1"/>
</dbReference>
<evidence type="ECO:0000313" key="2">
    <source>
        <dbReference type="EMBL" id="KAG7531930.1"/>
    </source>
</evidence>
<dbReference type="SUPFAM" id="SSF48371">
    <property type="entry name" value="ARM repeat"/>
    <property type="match status" value="1"/>
</dbReference>
<comment type="caution">
    <text evidence="2">The sequence shown here is derived from an EMBL/GenBank/DDBJ whole genome shotgun (WGS) entry which is preliminary data.</text>
</comment>
<feature type="compositionally biased region" description="Polar residues" evidence="1">
    <location>
        <begin position="688"/>
        <end position="698"/>
    </location>
</feature>
<feature type="compositionally biased region" description="Polar residues" evidence="1">
    <location>
        <begin position="665"/>
        <end position="674"/>
    </location>
</feature>
<protein>
    <recommendedName>
        <fullName evidence="4">Protein kinase domain-containing protein</fullName>
    </recommendedName>
</protein>
<feature type="region of interest" description="Disordered" evidence="1">
    <location>
        <begin position="588"/>
        <end position="608"/>
    </location>
</feature>
<feature type="region of interest" description="Disordered" evidence="1">
    <location>
        <begin position="662"/>
        <end position="730"/>
    </location>
</feature>
<dbReference type="Gene3D" id="3.30.200.20">
    <property type="entry name" value="Phosphorylase Kinase, domain 1"/>
    <property type="match status" value="1"/>
</dbReference>
<feature type="compositionally biased region" description="Acidic residues" evidence="1">
    <location>
        <begin position="807"/>
        <end position="819"/>
    </location>
</feature>
<dbReference type="Proteomes" id="UP000812966">
    <property type="component" value="Unassembled WGS sequence"/>
</dbReference>
<dbReference type="InterPro" id="IPR051177">
    <property type="entry name" value="CIK-Related_Protein"/>
</dbReference>
<evidence type="ECO:0000256" key="1">
    <source>
        <dbReference type="SAM" id="MobiDB-lite"/>
    </source>
</evidence>
<dbReference type="EMBL" id="JABELV010000079">
    <property type="protein sequence ID" value="KAG7531930.1"/>
    <property type="molecule type" value="Genomic_DNA"/>
</dbReference>
<organism evidence="2 3">
    <name type="scientific">Filobasidium floriforme</name>
    <dbReference type="NCBI Taxonomy" id="5210"/>
    <lineage>
        <taxon>Eukaryota</taxon>
        <taxon>Fungi</taxon>
        <taxon>Dikarya</taxon>
        <taxon>Basidiomycota</taxon>
        <taxon>Agaricomycotina</taxon>
        <taxon>Tremellomycetes</taxon>
        <taxon>Filobasidiales</taxon>
        <taxon>Filobasidiaceae</taxon>
        <taxon>Filobasidium</taxon>
    </lineage>
</organism>
<feature type="compositionally biased region" description="Polar residues" evidence="1">
    <location>
        <begin position="720"/>
        <end position="730"/>
    </location>
</feature>
<dbReference type="InterPro" id="IPR016024">
    <property type="entry name" value="ARM-type_fold"/>
</dbReference>
<dbReference type="InterPro" id="IPR011009">
    <property type="entry name" value="Kinase-like_dom_sf"/>
</dbReference>
<dbReference type="InterPro" id="IPR011989">
    <property type="entry name" value="ARM-like"/>
</dbReference>
<dbReference type="GO" id="GO:0006409">
    <property type="term" value="P:tRNA export from nucleus"/>
    <property type="evidence" value="ECO:0007669"/>
    <property type="project" value="TreeGrafter"/>
</dbReference>
<keyword evidence="3" id="KW-1185">Reference proteome</keyword>
<dbReference type="AlphaFoldDB" id="A0A8K0JL10"/>
<accession>A0A8K0JL10</accession>
<sequence length="918" mass="98552">MDFLRNIASAALQSTGVSFPFTIGDRIPGTEGKTIWDVREGVKKDDQTPLTLFIFDSTLPPLQPGNRDRKALFNISRNALKKLRSIRHPNILRYIDSLETETHIYIATERVRPLSAALNDFTNSSIIPSSSHRERAKQEWLAWGLKSLSTGLAFINAAPLSQHHALLGLDNGSVWVTPALEWRLGGFEVLTGMEDGQGVLWGAGGLIGKEVGEVSAPEVRKSGWGALRDQDPALSDTYLLALLIYQLYNPDRPLPNLSAAPQLSTIGSVPKSLFPVYKRMLNPNAKTRLATTRFVSEVEPTGYWQGNNLIELVNSLEGFELAGEADKISLLRRIRESQEILPPPFLISKILPSLLHSLSLPSAPASHILPLVLSIGKNVPPHRYTATVLDPVVRLYASPDRGTRMALLEGLAEYGEKLEKGMVVDKVWPHLITGFADTVAVIREATVKAIPIIAPKLNDRLLNNDLLRLLAKMQVDPEPSIRTNTCILLGRLAPLLGPNTKKKVLVPAFARSLKDTFVHARVAGLMALMATVEFYDKDDIAGRVIPNMAFTMIDKEKLVRDQAFKAMQVFMGKLEAAAAAMPETAMNDNVPLGATHGPSTTTQASAAQAGGNSLVGTAAGAAGALAGWAISSLNKQLPSNEAHSQMSATPAQVQKPLELPRPTSEIFNSTSNVPSPAVSPRPSFGDVSRQTPGSSTSKLGGAGRFGASAAGSRAGGMQLGGSSRVNQKQQKEVSSLADTLAAEYEEEEGSVGDAWGDGDLMDVNADADDWSAFEAAPVPMEVRPSTNGSRKGSTSLRTSTIASPQVDDGDGWGDMDPVQEDAVIPEVKITKPISTPKPKPQPKPVAAAKSIPAPVITNVDAPIEPARAQSPAVSIPEKPATPPVNLASMSKEEKEKEMARRREERKAKIAAMKAGKKA</sequence>
<dbReference type="GO" id="GO:0005737">
    <property type="term" value="C:cytoplasm"/>
    <property type="evidence" value="ECO:0007669"/>
    <property type="project" value="TreeGrafter"/>
</dbReference>
<feature type="compositionally biased region" description="Low complexity" evidence="1">
    <location>
        <begin position="909"/>
        <end position="918"/>
    </location>
</feature>